<dbReference type="Pfam" id="PF08734">
    <property type="entry name" value="GYD"/>
    <property type="match status" value="1"/>
</dbReference>
<evidence type="ECO:0000313" key="2">
    <source>
        <dbReference type="Proteomes" id="UP000828924"/>
    </source>
</evidence>
<organism evidence="1 2">
    <name type="scientific">Streptomyces formicae</name>
    <dbReference type="NCBI Taxonomy" id="1616117"/>
    <lineage>
        <taxon>Bacteria</taxon>
        <taxon>Bacillati</taxon>
        <taxon>Actinomycetota</taxon>
        <taxon>Actinomycetes</taxon>
        <taxon>Kitasatosporales</taxon>
        <taxon>Streptomycetaceae</taxon>
        <taxon>Streptomyces</taxon>
    </lineage>
</organism>
<sequence>MPKYLVQASYTAEGVKGLLADGGTGRRTAVENEVKSCGGTLEWMYYAFGEGDLYCVIDMPDHVSMAATALAARASGAVESKAVVLITPEEIDAATKKKVDFRPPGE</sequence>
<accession>A0ABY3WFQ4</accession>
<dbReference type="RefSeq" id="WP_242329947.1">
    <property type="nucleotide sequence ID" value="NZ_CP071872.1"/>
</dbReference>
<name>A0ABY3WFQ4_9ACTN</name>
<dbReference type="InterPro" id="IPR014845">
    <property type="entry name" value="GYD/TTHA1554"/>
</dbReference>
<protein>
    <submittedName>
        <fullName evidence="1">GYD domain-containing protein</fullName>
    </submittedName>
</protein>
<dbReference type="EMBL" id="CP071872">
    <property type="protein sequence ID" value="UNM11404.1"/>
    <property type="molecule type" value="Genomic_DNA"/>
</dbReference>
<evidence type="ECO:0000313" key="1">
    <source>
        <dbReference type="EMBL" id="UNM11404.1"/>
    </source>
</evidence>
<reference evidence="1 2" key="1">
    <citation type="submission" date="2021-03" db="EMBL/GenBank/DDBJ databases">
        <title>Complete genome of Streptomyces formicae strain 1H-GS9 (DSM 100524).</title>
        <authorList>
            <person name="Atanasov K.E."/>
            <person name="Altabella T."/>
            <person name="Ferrer A."/>
        </authorList>
    </citation>
    <scope>NUCLEOTIDE SEQUENCE [LARGE SCALE GENOMIC DNA]</scope>
    <source>
        <strain evidence="1 2">1H-GS9</strain>
    </source>
</reference>
<dbReference type="Proteomes" id="UP000828924">
    <property type="component" value="Chromosome"/>
</dbReference>
<keyword evidence="2" id="KW-1185">Reference proteome</keyword>
<gene>
    <name evidence="1" type="ORF">J4032_07535</name>
</gene>
<proteinExistence type="predicted"/>